<feature type="binding site" evidence="1">
    <location>
        <position position="186"/>
    </location>
    <ligand>
        <name>Zn(2+)</name>
        <dbReference type="ChEBI" id="CHEBI:29105"/>
        <note>catalytic</note>
    </ligand>
</feature>
<evidence type="ECO:0000256" key="2">
    <source>
        <dbReference type="RuleBase" id="RU361183"/>
    </source>
</evidence>
<dbReference type="PANTHER" id="PTHR10127:SF883">
    <property type="entry name" value="ZINC METALLOPROTEINASE NAS-8"/>
    <property type="match status" value="1"/>
</dbReference>
<evidence type="ECO:0000256" key="1">
    <source>
        <dbReference type="PROSITE-ProRule" id="PRU01211"/>
    </source>
</evidence>
<dbReference type="SUPFAM" id="SSF55486">
    <property type="entry name" value="Metalloproteases ('zincins'), catalytic domain"/>
    <property type="match status" value="1"/>
</dbReference>
<evidence type="ECO:0000313" key="5">
    <source>
        <dbReference type="Proteomes" id="UP000789390"/>
    </source>
</evidence>
<name>A0A8J2RI52_9CRUS</name>
<keyword evidence="1 2" id="KW-0645">Protease</keyword>
<keyword evidence="1 2" id="KW-0378">Hydrolase</keyword>
<comment type="cofactor">
    <cofactor evidence="1 2">
        <name>Zn(2+)</name>
        <dbReference type="ChEBI" id="CHEBI:29105"/>
    </cofactor>
    <text evidence="1 2">Binds 1 zinc ion per subunit.</text>
</comment>
<dbReference type="OrthoDB" id="291007at2759"/>
<organism evidence="4 5">
    <name type="scientific">Daphnia galeata</name>
    <dbReference type="NCBI Taxonomy" id="27404"/>
    <lineage>
        <taxon>Eukaryota</taxon>
        <taxon>Metazoa</taxon>
        <taxon>Ecdysozoa</taxon>
        <taxon>Arthropoda</taxon>
        <taxon>Crustacea</taxon>
        <taxon>Branchiopoda</taxon>
        <taxon>Diplostraca</taxon>
        <taxon>Cladocera</taxon>
        <taxon>Anomopoda</taxon>
        <taxon>Daphniidae</taxon>
        <taxon>Daphnia</taxon>
    </lineage>
</organism>
<feature type="signal peptide" evidence="2">
    <location>
        <begin position="1"/>
        <end position="23"/>
    </location>
</feature>
<dbReference type="InterPro" id="IPR034035">
    <property type="entry name" value="Astacin-like_dom"/>
</dbReference>
<feature type="domain" description="Peptidase M12A" evidence="3">
    <location>
        <begin position="88"/>
        <end position="285"/>
    </location>
</feature>
<dbReference type="PANTHER" id="PTHR10127">
    <property type="entry name" value="DISCOIDIN, CUB, EGF, LAMININ , AND ZINC METALLOPROTEASE DOMAIN CONTAINING"/>
    <property type="match status" value="1"/>
</dbReference>
<keyword evidence="1 2" id="KW-0862">Zinc</keyword>
<sequence length="293" mass="33599">MQGVVWKVLAVWMVVFNVVSVTAKSIDLTLEEEYTEYSDQDDDFVIGEPLKKNANQFCLEFESEDFIPWDKQDPGLFGGDMKLSGGKTGIVSLKERWPDALIPYTISASYTPRQREIIGSAINALHNNTCIRFVPRAKETNYVRIKKTGGGCWSDVGMIGLRQTLSLDDRCILASIPGLIVHELMHTLGFYHEHQRPDRDEFVSIDLNNVEPKNRGYFQKMSEWDFLTRKFSYDYGSVTHYPSNAFAKNSKKPVILKLKGNNPYIANRKAFSPVDVEKLNDWYCNSTDDYLYF</sequence>
<reference evidence="4" key="1">
    <citation type="submission" date="2021-11" db="EMBL/GenBank/DDBJ databases">
        <authorList>
            <person name="Schell T."/>
        </authorList>
    </citation>
    <scope>NUCLEOTIDE SEQUENCE</scope>
    <source>
        <strain evidence="4">M5</strain>
    </source>
</reference>
<dbReference type="GO" id="GO:0004222">
    <property type="term" value="F:metalloendopeptidase activity"/>
    <property type="evidence" value="ECO:0007669"/>
    <property type="project" value="UniProtKB-UniRule"/>
</dbReference>
<dbReference type="InterPro" id="IPR001506">
    <property type="entry name" value="Peptidase_M12A"/>
</dbReference>
<protein>
    <recommendedName>
        <fullName evidence="2">Metalloendopeptidase</fullName>
        <ecNumber evidence="2">3.4.24.-</ecNumber>
    </recommendedName>
</protein>
<dbReference type="EMBL" id="CAKKLH010000096">
    <property type="protein sequence ID" value="CAH0102897.1"/>
    <property type="molecule type" value="Genomic_DNA"/>
</dbReference>
<dbReference type="Pfam" id="PF01400">
    <property type="entry name" value="Astacin"/>
    <property type="match status" value="1"/>
</dbReference>
<evidence type="ECO:0000313" key="4">
    <source>
        <dbReference type="EMBL" id="CAH0102897.1"/>
    </source>
</evidence>
<dbReference type="InterPro" id="IPR024079">
    <property type="entry name" value="MetalloPept_cat_dom_sf"/>
</dbReference>
<feature type="active site" evidence="1">
    <location>
        <position position="183"/>
    </location>
</feature>
<dbReference type="Proteomes" id="UP000789390">
    <property type="component" value="Unassembled WGS sequence"/>
</dbReference>
<dbReference type="CDD" id="cd04280">
    <property type="entry name" value="ZnMc_astacin_like"/>
    <property type="match status" value="1"/>
</dbReference>
<dbReference type="Gene3D" id="3.40.390.10">
    <property type="entry name" value="Collagenase (Catalytic Domain)"/>
    <property type="match status" value="1"/>
</dbReference>
<dbReference type="EC" id="3.4.24.-" evidence="2"/>
<dbReference type="GO" id="GO:0006508">
    <property type="term" value="P:proteolysis"/>
    <property type="evidence" value="ECO:0007669"/>
    <property type="project" value="UniProtKB-KW"/>
</dbReference>
<dbReference type="SMART" id="SM00235">
    <property type="entry name" value="ZnMc"/>
    <property type="match status" value="1"/>
</dbReference>
<keyword evidence="1 2" id="KW-0482">Metalloprotease</keyword>
<feature type="binding site" evidence="1">
    <location>
        <position position="182"/>
    </location>
    <ligand>
        <name>Zn(2+)</name>
        <dbReference type="ChEBI" id="CHEBI:29105"/>
        <note>catalytic</note>
    </ligand>
</feature>
<gene>
    <name evidence="4" type="ORF">DGAL_LOCUS5421</name>
</gene>
<dbReference type="PRINTS" id="PR00480">
    <property type="entry name" value="ASTACIN"/>
</dbReference>
<dbReference type="GO" id="GO:0008270">
    <property type="term" value="F:zinc ion binding"/>
    <property type="evidence" value="ECO:0007669"/>
    <property type="project" value="UniProtKB-UniRule"/>
</dbReference>
<dbReference type="InterPro" id="IPR006026">
    <property type="entry name" value="Peptidase_Metallo"/>
</dbReference>
<dbReference type="FunFam" id="3.40.390.10:FF:000066">
    <property type="entry name" value="Metalloendopeptidase"/>
    <property type="match status" value="1"/>
</dbReference>
<feature type="binding site" evidence="1">
    <location>
        <position position="192"/>
    </location>
    <ligand>
        <name>Zn(2+)</name>
        <dbReference type="ChEBI" id="CHEBI:29105"/>
        <note>catalytic</note>
    </ligand>
</feature>
<keyword evidence="1 2" id="KW-0479">Metal-binding</keyword>
<evidence type="ECO:0000259" key="3">
    <source>
        <dbReference type="PROSITE" id="PS51864"/>
    </source>
</evidence>
<accession>A0A8J2RI52</accession>
<keyword evidence="2" id="KW-0732">Signal</keyword>
<feature type="chain" id="PRO_5035341226" description="Metalloendopeptidase" evidence="2">
    <location>
        <begin position="24"/>
        <end position="293"/>
    </location>
</feature>
<comment type="caution">
    <text evidence="4">The sequence shown here is derived from an EMBL/GenBank/DDBJ whole genome shotgun (WGS) entry which is preliminary data.</text>
</comment>
<dbReference type="PROSITE" id="PS51864">
    <property type="entry name" value="ASTACIN"/>
    <property type="match status" value="1"/>
</dbReference>
<dbReference type="AlphaFoldDB" id="A0A8J2RI52"/>
<keyword evidence="5" id="KW-1185">Reference proteome</keyword>
<proteinExistence type="predicted"/>
<comment type="caution">
    <text evidence="1">Lacks conserved residue(s) required for the propagation of feature annotation.</text>
</comment>